<dbReference type="EMBL" id="FQZO01000014">
    <property type="protein sequence ID" value="SHK03410.1"/>
    <property type="molecule type" value="Genomic_DNA"/>
</dbReference>
<evidence type="ECO:0000313" key="3">
    <source>
        <dbReference type="Proteomes" id="UP000184080"/>
    </source>
</evidence>
<dbReference type="STRING" id="1121298.SAMN05444401_0430"/>
<proteinExistence type="predicted"/>
<reference evidence="2 3" key="1">
    <citation type="submission" date="2016-11" db="EMBL/GenBank/DDBJ databases">
        <authorList>
            <person name="Jaros S."/>
            <person name="Januszkiewicz K."/>
            <person name="Wedrychowicz H."/>
        </authorList>
    </citation>
    <scope>NUCLEOTIDE SEQUENCE [LARGE SCALE GENOMIC DNA]</scope>
    <source>
        <strain evidence="2 3">DSM 21864</strain>
    </source>
</reference>
<evidence type="ECO:0000313" key="2">
    <source>
        <dbReference type="EMBL" id="SHK03410.1"/>
    </source>
</evidence>
<gene>
    <name evidence="2" type="ORF">SAMN05444401_0430</name>
</gene>
<evidence type="ECO:0000256" key="1">
    <source>
        <dbReference type="SAM" id="Phobius"/>
    </source>
</evidence>
<accession>A0A1M6P683</accession>
<keyword evidence="1" id="KW-1133">Transmembrane helix</keyword>
<keyword evidence="1" id="KW-0812">Transmembrane</keyword>
<protein>
    <submittedName>
        <fullName evidence="2">Uncharacterized protein</fullName>
    </submittedName>
</protein>
<sequence length="32" mass="3414">MSSMDITIIVVVGIFLVGGILLNVISSKHNDK</sequence>
<name>A0A1M6P683_9CLOT</name>
<dbReference type="Proteomes" id="UP000184080">
    <property type="component" value="Unassembled WGS sequence"/>
</dbReference>
<feature type="transmembrane region" description="Helical" evidence="1">
    <location>
        <begin position="6"/>
        <end position="25"/>
    </location>
</feature>
<keyword evidence="1" id="KW-0472">Membrane</keyword>
<keyword evidence="3" id="KW-1185">Reference proteome</keyword>
<organism evidence="2 3">
    <name type="scientific">Clostridium amylolyticum</name>
    <dbReference type="NCBI Taxonomy" id="1121298"/>
    <lineage>
        <taxon>Bacteria</taxon>
        <taxon>Bacillati</taxon>
        <taxon>Bacillota</taxon>
        <taxon>Clostridia</taxon>
        <taxon>Eubacteriales</taxon>
        <taxon>Clostridiaceae</taxon>
        <taxon>Clostridium</taxon>
    </lineage>
</organism>
<dbReference type="AlphaFoldDB" id="A0A1M6P683"/>